<dbReference type="SUPFAM" id="SSF50685">
    <property type="entry name" value="Barwin-like endoglucanases"/>
    <property type="match status" value="1"/>
</dbReference>
<comment type="caution">
    <text evidence="3">The sequence shown here is derived from an EMBL/GenBank/DDBJ whole genome shotgun (WGS) entry which is preliminary data.</text>
</comment>
<dbReference type="Proteomes" id="UP000017559">
    <property type="component" value="Unassembled WGS sequence"/>
</dbReference>
<dbReference type="AlphaFoldDB" id="V2XHC4"/>
<dbReference type="PANTHER" id="PTHR31836:SF28">
    <property type="entry name" value="SRCR DOMAIN-CONTAINING PROTEIN-RELATED"/>
    <property type="match status" value="1"/>
</dbReference>
<dbReference type="HOGENOM" id="CLU_047639_6_0_1"/>
<proteinExistence type="predicted"/>
<dbReference type="EMBL" id="AWSO01000299">
    <property type="protein sequence ID" value="ESK92216.1"/>
    <property type="molecule type" value="Genomic_DNA"/>
</dbReference>
<evidence type="ECO:0000313" key="3">
    <source>
        <dbReference type="EMBL" id="ESK92216.1"/>
    </source>
</evidence>
<dbReference type="InterPro" id="IPR036908">
    <property type="entry name" value="RlpA-like_sf"/>
</dbReference>
<dbReference type="CDD" id="cd22191">
    <property type="entry name" value="DPBB_RlpA_EXP_N-like"/>
    <property type="match status" value="1"/>
</dbReference>
<accession>V2XHC4</accession>
<dbReference type="KEGG" id="mrr:Moror_4748"/>
<evidence type="ECO:0000256" key="1">
    <source>
        <dbReference type="ARBA" id="ARBA00022729"/>
    </source>
</evidence>
<feature type="chain" id="PRO_5004712499" evidence="2">
    <location>
        <begin position="22"/>
        <end position="139"/>
    </location>
</feature>
<feature type="signal peptide" evidence="2">
    <location>
        <begin position="1"/>
        <end position="21"/>
    </location>
</feature>
<protein>
    <submittedName>
        <fullName evidence="3">Non-catalytic module family expn protein</fullName>
    </submittedName>
</protein>
<dbReference type="InterPro" id="IPR051477">
    <property type="entry name" value="Expansin_CellWall"/>
</dbReference>
<gene>
    <name evidence="3" type="ORF">Moror_4748</name>
</gene>
<dbReference type="OrthoDB" id="623670at2759"/>
<evidence type="ECO:0000313" key="4">
    <source>
        <dbReference type="Proteomes" id="UP000017559"/>
    </source>
</evidence>
<sequence length="139" mass="15029">MVHCLNFAFLFLFALLSVVLSAPVPDLQPRALSKRGYSGRATYFYVGLGNCGDTNVDADIVVALATSTYNNGAHCNQQVKITDSKGTVQYATVKDSCSTCAEGDLDMSPSLFQLFNSLDTGVFPMSWEFVDSSSNKDCN</sequence>
<dbReference type="PANTHER" id="PTHR31836">
    <property type="match status" value="1"/>
</dbReference>
<evidence type="ECO:0000256" key="2">
    <source>
        <dbReference type="SAM" id="SignalP"/>
    </source>
</evidence>
<name>V2XHC4_MONRO</name>
<keyword evidence="1 2" id="KW-0732">Signal</keyword>
<reference evidence="3 4" key="1">
    <citation type="journal article" date="2014" name="BMC Genomics">
        <title>Genome and secretome analysis of the hemibiotrophic fungal pathogen, Moniliophthora roreri, which causes frosty pod rot disease of cacao: mechanisms of the biotrophic and necrotrophic phases.</title>
        <authorList>
            <person name="Meinhardt L.W."/>
            <person name="Costa G.G.L."/>
            <person name="Thomazella D.P.T."/>
            <person name="Teixeira P.J.P.L."/>
            <person name="Carazzolle M.F."/>
            <person name="Schuster S.C."/>
            <person name="Carlson J.E."/>
            <person name="Guiltinan M.J."/>
            <person name="Mieczkowski P."/>
            <person name="Farmer A."/>
            <person name="Ramaraj T."/>
            <person name="Crozier J."/>
            <person name="Davis R.E."/>
            <person name="Shao J."/>
            <person name="Melnick R.L."/>
            <person name="Pereira G.A.G."/>
            <person name="Bailey B.A."/>
        </authorList>
    </citation>
    <scope>NUCLEOTIDE SEQUENCE [LARGE SCALE GENOMIC DNA]</scope>
    <source>
        <strain evidence="3 4">MCA 2997</strain>
    </source>
</reference>
<organism evidence="3 4">
    <name type="scientific">Moniliophthora roreri (strain MCA 2997)</name>
    <name type="common">Cocoa frosty pod rot fungus</name>
    <name type="synonym">Crinipellis roreri</name>
    <dbReference type="NCBI Taxonomy" id="1381753"/>
    <lineage>
        <taxon>Eukaryota</taxon>
        <taxon>Fungi</taxon>
        <taxon>Dikarya</taxon>
        <taxon>Basidiomycota</taxon>
        <taxon>Agaricomycotina</taxon>
        <taxon>Agaricomycetes</taxon>
        <taxon>Agaricomycetidae</taxon>
        <taxon>Agaricales</taxon>
        <taxon>Marasmiineae</taxon>
        <taxon>Marasmiaceae</taxon>
        <taxon>Moniliophthora</taxon>
    </lineage>
</organism>
<keyword evidence="4" id="KW-1185">Reference proteome</keyword>
<dbReference type="Gene3D" id="2.40.40.10">
    <property type="entry name" value="RlpA-like domain"/>
    <property type="match status" value="1"/>
</dbReference>